<evidence type="ECO:0000256" key="2">
    <source>
        <dbReference type="ARBA" id="ARBA00022525"/>
    </source>
</evidence>
<reference evidence="6" key="1">
    <citation type="submission" date="2023-02" db="EMBL/GenBank/DDBJ databases">
        <title>Actinokineospora globicatena NBRC 15670.</title>
        <authorList>
            <person name="Ichikawa N."/>
            <person name="Sato H."/>
            <person name="Tonouchi N."/>
        </authorList>
    </citation>
    <scope>NUCLEOTIDE SEQUENCE</scope>
    <source>
        <strain evidence="6">NBRC 15670</strain>
    </source>
</reference>
<name>A0A9W6V8H3_9PSEU</name>
<evidence type="ECO:0000313" key="6">
    <source>
        <dbReference type="EMBL" id="GLW89943.1"/>
    </source>
</evidence>
<evidence type="ECO:0000259" key="5">
    <source>
        <dbReference type="Pfam" id="PF24517"/>
    </source>
</evidence>
<evidence type="ECO:0000313" key="7">
    <source>
        <dbReference type="Proteomes" id="UP001165042"/>
    </source>
</evidence>
<dbReference type="InterPro" id="IPR055372">
    <property type="entry name" value="CBM96"/>
</dbReference>
<accession>A0A9W6V8H3</accession>
<organism evidence="6 7">
    <name type="scientific">Actinokineospora globicatena</name>
    <dbReference type="NCBI Taxonomy" id="103729"/>
    <lineage>
        <taxon>Bacteria</taxon>
        <taxon>Bacillati</taxon>
        <taxon>Actinomycetota</taxon>
        <taxon>Actinomycetes</taxon>
        <taxon>Pseudonocardiales</taxon>
        <taxon>Pseudonocardiaceae</taxon>
        <taxon>Actinokineospora</taxon>
    </lineage>
</organism>
<evidence type="ECO:0000256" key="4">
    <source>
        <dbReference type="SAM" id="SignalP"/>
    </source>
</evidence>
<gene>
    <name evidence="6" type="ORF">Aglo03_07590</name>
</gene>
<feature type="chain" id="PRO_5040848257" description="Carbohydrate-binding module family 96 domain-containing protein" evidence="4">
    <location>
        <begin position="34"/>
        <end position="686"/>
    </location>
</feature>
<dbReference type="Pfam" id="PF24517">
    <property type="entry name" value="CBM96"/>
    <property type="match status" value="1"/>
</dbReference>
<comment type="caution">
    <text evidence="6">The sequence shown here is derived from an EMBL/GenBank/DDBJ whole genome shotgun (WGS) entry which is preliminary data.</text>
</comment>
<protein>
    <recommendedName>
        <fullName evidence="5">Carbohydrate-binding module family 96 domain-containing protein</fullName>
    </recommendedName>
</protein>
<evidence type="ECO:0000256" key="3">
    <source>
        <dbReference type="ARBA" id="ARBA00022729"/>
    </source>
</evidence>
<proteinExistence type="predicted"/>
<comment type="subcellular location">
    <subcellularLocation>
        <location evidence="1">Secreted</location>
    </subcellularLocation>
</comment>
<evidence type="ECO:0000256" key="1">
    <source>
        <dbReference type="ARBA" id="ARBA00004613"/>
    </source>
</evidence>
<keyword evidence="3 4" id="KW-0732">Signal</keyword>
<sequence length="686" mass="72677">MTSNITLGRLARLGVAVVAAVAGTLVAVSPAQAAPTLPSTGIKPSAWVGTDSRDPNRAITSGDVRIGSWKDDQGRKHTGKAYLTYDVAAFRDATLYSVKAFVPEVAAADCSKRRMTEVWETTPEDHSPTWADQPIERNILPGPKSTECVGRYLSWDATDAVQHAIDRGDNTVTLAIRIAGDQEGNVAFGRTVSPQWATLGLQYNHTPDVPFEVTYAGQTCPAYVSGSTVEARARVVDKDGHAGLQTRWAFWPAAKPGQRTEVVQQGSWASQVSVPQALLVNNSKIAAAVRTEDGFAVSAWTPTCEFTYDNAAPAVAPTVSSDVYPEGWSSSGGTNVPGEFVFTANGVDDVVAFHYEGTGGLWGDIAADRPGGQAKITVTPQSWGYHSVSVSSTDRAGQRSPVRTYQFMVRETGPRLDRQARVDAGAATTFTLTANQPGAVAASYQLDNGPVTTVPLDADGTAPVTITVATVQPVFHDLTLWTTDGAGRKSGTVKATVFVNQAEPEIDVTPVEGIPGAERTITFTAARSDIASFTYQYNTPSSYGQEITLPAVNGTATATVAPGVAGWYEVTAFSTTTSGQRTGTAYEQFYVTSSAPEVTSAEYPENAVSGAPGKPGTFRLSVDGATDFIVNFEDRYYYPSAGPDGSAIIELTPTSAGEKTLIVSAILTTWESTPLREYRFTVAAGD</sequence>
<feature type="domain" description="Carbohydrate-binding module family 96" evidence="5">
    <location>
        <begin position="72"/>
        <end position="188"/>
    </location>
</feature>
<dbReference type="EMBL" id="BSSD01000001">
    <property type="protein sequence ID" value="GLW89943.1"/>
    <property type="molecule type" value="Genomic_DNA"/>
</dbReference>
<dbReference type="AlphaFoldDB" id="A0A9W6V8H3"/>
<dbReference type="RefSeq" id="WP_285607522.1">
    <property type="nucleotide sequence ID" value="NZ_BSSD01000001.1"/>
</dbReference>
<feature type="signal peptide" evidence="4">
    <location>
        <begin position="1"/>
        <end position="33"/>
    </location>
</feature>
<keyword evidence="2" id="KW-0964">Secreted</keyword>
<dbReference type="Proteomes" id="UP001165042">
    <property type="component" value="Unassembled WGS sequence"/>
</dbReference>
<keyword evidence="7" id="KW-1185">Reference proteome</keyword>